<evidence type="ECO:0000256" key="11">
    <source>
        <dbReference type="RuleBase" id="RU003844"/>
    </source>
</evidence>
<reference evidence="15" key="1">
    <citation type="submission" date="2025-08" db="UniProtKB">
        <authorList>
            <consortium name="Ensembl"/>
        </authorList>
    </citation>
    <scope>IDENTIFICATION</scope>
</reference>
<comment type="similarity">
    <text evidence="2 11">Belongs to the OSBP family.</text>
</comment>
<dbReference type="FunFam" id="2.30.29.30:FF:000030">
    <property type="entry name" value="Oxysterol-binding protein"/>
    <property type="match status" value="1"/>
</dbReference>
<dbReference type="Gene3D" id="1.10.287.2720">
    <property type="match status" value="1"/>
</dbReference>
<evidence type="ECO:0000313" key="16">
    <source>
        <dbReference type="Proteomes" id="UP000694555"/>
    </source>
</evidence>
<dbReference type="GO" id="GO:0005789">
    <property type="term" value="C:endoplasmic reticulum membrane"/>
    <property type="evidence" value="ECO:0007669"/>
    <property type="project" value="UniProtKB-SubCell"/>
</dbReference>
<keyword evidence="6" id="KW-0256">Endoplasmic reticulum</keyword>
<keyword evidence="4" id="KW-0597">Phosphoprotein</keyword>
<keyword evidence="3 12" id="KW-0813">Transport</keyword>
<feature type="region of interest" description="Disordered" evidence="13">
    <location>
        <begin position="297"/>
        <end position="347"/>
    </location>
</feature>
<dbReference type="InterPro" id="IPR018494">
    <property type="entry name" value="Oxysterol-bd_CS"/>
</dbReference>
<dbReference type="PANTHER" id="PTHR10972">
    <property type="entry name" value="OXYSTEROL-BINDING PROTEIN-RELATED"/>
    <property type="match status" value="1"/>
</dbReference>
<keyword evidence="7" id="KW-1133">Transmembrane helix</keyword>
<evidence type="ECO:0000256" key="5">
    <source>
        <dbReference type="ARBA" id="ARBA00022692"/>
    </source>
</evidence>
<dbReference type="InterPro" id="IPR011993">
    <property type="entry name" value="PH-like_dom_sf"/>
</dbReference>
<dbReference type="Gene3D" id="2.40.160.120">
    <property type="match status" value="1"/>
</dbReference>
<evidence type="ECO:0000256" key="13">
    <source>
        <dbReference type="SAM" id="MobiDB-lite"/>
    </source>
</evidence>
<keyword evidence="5" id="KW-0812">Transmembrane</keyword>
<evidence type="ECO:0000256" key="6">
    <source>
        <dbReference type="ARBA" id="ARBA00022824"/>
    </source>
</evidence>
<keyword evidence="10" id="KW-0472">Membrane</keyword>
<evidence type="ECO:0000256" key="8">
    <source>
        <dbReference type="ARBA" id="ARBA00023055"/>
    </source>
</evidence>
<evidence type="ECO:0000256" key="7">
    <source>
        <dbReference type="ARBA" id="ARBA00022989"/>
    </source>
</evidence>
<dbReference type="PANTHER" id="PTHR10972:SF216">
    <property type="entry name" value="OXYSTEROL-BINDING PROTEIN-RELATED PROTEIN 8"/>
    <property type="match status" value="1"/>
</dbReference>
<dbReference type="InterPro" id="IPR037239">
    <property type="entry name" value="OSBP_sf"/>
</dbReference>
<dbReference type="FunFam" id="1.10.287.2720:FF:000002">
    <property type="entry name" value="Oxysterol-binding protein"/>
    <property type="match status" value="1"/>
</dbReference>
<proteinExistence type="inferred from homology"/>
<evidence type="ECO:0000256" key="10">
    <source>
        <dbReference type="ARBA" id="ARBA00023136"/>
    </source>
</evidence>
<dbReference type="FunFam" id="2.40.160.120:FF:000020">
    <property type="entry name" value="Oxysterol-binding protein"/>
    <property type="match status" value="1"/>
</dbReference>
<dbReference type="PROSITE" id="PS50003">
    <property type="entry name" value="PH_DOMAIN"/>
    <property type="match status" value="1"/>
</dbReference>
<comment type="subcellular location">
    <subcellularLocation>
        <location evidence="1">Endoplasmic reticulum membrane</location>
        <topology evidence="1">Single-pass membrane protein</topology>
    </subcellularLocation>
</comment>
<evidence type="ECO:0000256" key="3">
    <source>
        <dbReference type="ARBA" id="ARBA00022448"/>
    </source>
</evidence>
<dbReference type="Pfam" id="PF00169">
    <property type="entry name" value="PH"/>
    <property type="match status" value="1"/>
</dbReference>
<dbReference type="SMART" id="SM00233">
    <property type="entry name" value="PH"/>
    <property type="match status" value="1"/>
</dbReference>
<evidence type="ECO:0000313" key="15">
    <source>
        <dbReference type="Ensembl" id="ENSBJAP00000006907.1"/>
    </source>
</evidence>
<dbReference type="GO" id="GO:0006869">
    <property type="term" value="P:lipid transport"/>
    <property type="evidence" value="ECO:0007669"/>
    <property type="project" value="UniProtKB-KW"/>
</dbReference>
<dbReference type="CDD" id="cd13286">
    <property type="entry name" value="PH_OPR5_ORP8"/>
    <property type="match status" value="1"/>
</dbReference>
<dbReference type="GO" id="GO:0015485">
    <property type="term" value="F:cholesterol binding"/>
    <property type="evidence" value="ECO:0007669"/>
    <property type="project" value="TreeGrafter"/>
</dbReference>
<evidence type="ECO:0000256" key="4">
    <source>
        <dbReference type="ARBA" id="ARBA00022553"/>
    </source>
</evidence>
<dbReference type="Gene3D" id="2.30.29.30">
    <property type="entry name" value="Pleckstrin-homology domain (PH domain)/Phosphotyrosine-binding domain (PTB)"/>
    <property type="match status" value="1"/>
</dbReference>
<keyword evidence="8 12" id="KW-0445">Lipid transport</keyword>
<accession>A0A8C0ATF7</accession>
<dbReference type="Proteomes" id="UP000694555">
    <property type="component" value="Unplaced"/>
</dbReference>
<dbReference type="InterPro" id="IPR001849">
    <property type="entry name" value="PH_domain"/>
</dbReference>
<dbReference type="AlphaFoldDB" id="A0A8C0ATF7"/>
<dbReference type="Gene3D" id="3.30.70.3490">
    <property type="match status" value="1"/>
</dbReference>
<evidence type="ECO:0000256" key="1">
    <source>
        <dbReference type="ARBA" id="ARBA00004389"/>
    </source>
</evidence>
<name>A0A8C0ATF7_9AVES</name>
<reference evidence="15" key="2">
    <citation type="submission" date="2025-09" db="UniProtKB">
        <authorList>
            <consortium name="Ensembl"/>
        </authorList>
    </citation>
    <scope>IDENTIFICATION</scope>
</reference>
<dbReference type="GO" id="GO:0005829">
    <property type="term" value="C:cytosol"/>
    <property type="evidence" value="ECO:0007669"/>
    <property type="project" value="TreeGrafter"/>
</dbReference>
<dbReference type="Ensembl" id="ENSBJAT00000007111.1">
    <property type="protein sequence ID" value="ENSBJAP00000006907.1"/>
    <property type="gene ID" value="ENSBJAG00000003986.1"/>
</dbReference>
<evidence type="ECO:0000256" key="2">
    <source>
        <dbReference type="ARBA" id="ARBA00008842"/>
    </source>
</evidence>
<dbReference type="Pfam" id="PF01237">
    <property type="entry name" value="Oxysterol_BP"/>
    <property type="match status" value="1"/>
</dbReference>
<dbReference type="InterPro" id="IPR000648">
    <property type="entry name" value="Oxysterol-bd"/>
</dbReference>
<dbReference type="SUPFAM" id="SSF144000">
    <property type="entry name" value="Oxysterol-binding protein-like"/>
    <property type="match status" value="1"/>
</dbReference>
<organism evidence="15 16">
    <name type="scientific">Buteo japonicus</name>
    <dbReference type="NCBI Taxonomy" id="224669"/>
    <lineage>
        <taxon>Eukaryota</taxon>
        <taxon>Metazoa</taxon>
        <taxon>Chordata</taxon>
        <taxon>Craniata</taxon>
        <taxon>Vertebrata</taxon>
        <taxon>Euteleostomi</taxon>
        <taxon>Archelosauria</taxon>
        <taxon>Archosauria</taxon>
        <taxon>Dinosauria</taxon>
        <taxon>Saurischia</taxon>
        <taxon>Theropoda</taxon>
        <taxon>Coelurosauria</taxon>
        <taxon>Aves</taxon>
        <taxon>Neognathae</taxon>
        <taxon>Neoaves</taxon>
        <taxon>Telluraves</taxon>
        <taxon>Accipitrimorphae</taxon>
        <taxon>Accipitriformes</taxon>
        <taxon>Accipitridae</taxon>
        <taxon>Accipitrinae</taxon>
        <taxon>Buteo</taxon>
    </lineage>
</organism>
<protein>
    <recommendedName>
        <fullName evidence="12">Oxysterol-binding protein</fullName>
    </recommendedName>
</protein>
<dbReference type="PROSITE" id="PS01013">
    <property type="entry name" value="OSBP"/>
    <property type="match status" value="1"/>
</dbReference>
<evidence type="ECO:0000256" key="12">
    <source>
        <dbReference type="RuleBase" id="RU003845"/>
    </source>
</evidence>
<sequence>MKEEGPVRRRFSSCAGISSVFSPRADGRKLVRNASFGGYNELSPALPGLFCNISFYLSSSFIYYVFCEFQSESKLFNGSEKDIALSSSKLTKKESLKVQKKNYREEKKRATKELLSTITDPSVIVMADWLKIRGTLKSWTKLWCVLKPGVLLVYKTPKNGQWVGTVLLNACELIERPSKKDGFCFKLFHPLEQSIWAIKGPKGEAVGSITQPLPSSYLIIRAASESDGRCWMDALELALKCSSLLKRTMIREGKEHDLNSSADSTHVSFYGLLRANNLHSGENLPLNDSEIERHHFKDQDMYSDKSDKENDHDHEESDNDGLGKSEESDSDTSERQDDSYVDPEPIDVKETTYLEQSHEELGEAGEAAQTEVVSEENKSLIWTLLKQVRPGMDLSKVVLPTFILEPRSFLDKLSDYYYHADFLSEAALEENAYNRMKKVVKWYLSGFYKKPKGLKKPYNPILGETFRCMWIHPRTNSKTFYIAEQVSHHPPISAFYVSNRKDGFCLSGSILAKSKFYGNSLSAILDGEGRLTFLNRGEDYVMTMPYAHCKGILYGTMTLELGGTVNITCEKTGYSATIEFKLKPFLGNNDSVNQISGKIKLGKEVLAILEGHWDSEVTISDKKTDVSETFWNPTSDIKQRRLPRYTVKFEEQDDFESEKLWQQVTRAINNKDQTEATQEKYVLEEAQRKSAKERKLKGEEWTCKLFDQDSVTGEWHYKYAEDEDAAASLTAGVRSVFSPTLARVSLELSSLLVMVFTDHPRSPDSFTIPFYNIARIVKVKYPKMIYSELSNSEAIDAGSIFPWLNLGTLHLCVQEWQYWGSSLSVHVGKSTSILSALHVSSKFATRRFPGTKQGFCVFSNSQ</sequence>
<dbReference type="SUPFAM" id="SSF50729">
    <property type="entry name" value="PH domain-like"/>
    <property type="match status" value="1"/>
</dbReference>
<evidence type="ECO:0000256" key="9">
    <source>
        <dbReference type="ARBA" id="ARBA00023121"/>
    </source>
</evidence>
<dbReference type="GO" id="GO:0032541">
    <property type="term" value="C:cortical endoplasmic reticulum"/>
    <property type="evidence" value="ECO:0007669"/>
    <property type="project" value="TreeGrafter"/>
</dbReference>
<evidence type="ECO:0000259" key="14">
    <source>
        <dbReference type="PROSITE" id="PS50003"/>
    </source>
</evidence>
<keyword evidence="9" id="KW-0446">Lipid-binding</keyword>
<feature type="domain" description="PH" evidence="14">
    <location>
        <begin position="123"/>
        <end position="240"/>
    </location>
</feature>
<keyword evidence="16" id="KW-1185">Reference proteome</keyword>
<feature type="compositionally biased region" description="Basic and acidic residues" evidence="13">
    <location>
        <begin position="297"/>
        <end position="338"/>
    </location>
</feature>